<reference evidence="1 2" key="1">
    <citation type="journal article" date="2018" name="BMC Genomics">
        <title>The genome of Naegleria lovaniensis, the basis for a comparative approach to unravel pathogenicity factors of the human pathogenic amoeba N. fowleri.</title>
        <authorList>
            <person name="Liechti N."/>
            <person name="Schurch N."/>
            <person name="Bruggmann R."/>
            <person name="Wittwer M."/>
        </authorList>
    </citation>
    <scope>NUCLEOTIDE SEQUENCE [LARGE SCALE GENOMIC DNA]</scope>
    <source>
        <strain evidence="1 2">ATCC 30569</strain>
    </source>
</reference>
<dbReference type="EMBL" id="PYSW02000005">
    <property type="protein sequence ID" value="KAG2392130.1"/>
    <property type="molecule type" value="Genomic_DNA"/>
</dbReference>
<proteinExistence type="predicted"/>
<dbReference type="RefSeq" id="XP_044554024.1">
    <property type="nucleotide sequence ID" value="XM_044688142.1"/>
</dbReference>
<evidence type="ECO:0000313" key="1">
    <source>
        <dbReference type="EMBL" id="KAG2392130.1"/>
    </source>
</evidence>
<dbReference type="GeneID" id="68104836"/>
<gene>
    <name evidence="1" type="ORF">C9374_012382</name>
</gene>
<name>A0AA88GZM0_NAELO</name>
<keyword evidence="2" id="KW-1185">Reference proteome</keyword>
<evidence type="ECO:0000313" key="2">
    <source>
        <dbReference type="Proteomes" id="UP000816034"/>
    </source>
</evidence>
<accession>A0AA88GZM0</accession>
<organism evidence="1 2">
    <name type="scientific">Naegleria lovaniensis</name>
    <name type="common">Amoeba</name>
    <dbReference type="NCBI Taxonomy" id="51637"/>
    <lineage>
        <taxon>Eukaryota</taxon>
        <taxon>Discoba</taxon>
        <taxon>Heterolobosea</taxon>
        <taxon>Tetramitia</taxon>
        <taxon>Eutetramitia</taxon>
        <taxon>Vahlkampfiidae</taxon>
        <taxon>Naegleria</taxon>
    </lineage>
</organism>
<protein>
    <submittedName>
        <fullName evidence="1">Uncharacterized protein</fullName>
    </submittedName>
</protein>
<comment type="caution">
    <text evidence="1">The sequence shown here is derived from an EMBL/GenBank/DDBJ whole genome shotgun (WGS) entry which is preliminary data.</text>
</comment>
<sequence length="279" mass="30887">MGGNHSTKESGTPSLAANMPLQADLSSFKLSIIKTNTSSELTIGNRRMIVLDCTENKFEFTEESGNIHRIHHLLFAGGDDEKRESLSKVLTTLNELQFFQMQNKAGKSFNTRGSDAGTTITLQHDRKRWEVKLTEQSVLKNKAHEQSFKQIEEKAERWFSSEAAKHTQFRSVIVVFSEALVKYFIDELDSGLQLMYSPAGSSKTFKACILTSSTNIQETKVEQLSLPSGEMSLFVGKYTMVSFGGTDGGLKCPQTIKLTGGVLRLDISGDKTSLVVSQN</sequence>
<dbReference type="Proteomes" id="UP000816034">
    <property type="component" value="Unassembled WGS sequence"/>
</dbReference>
<dbReference type="AlphaFoldDB" id="A0AA88GZM0"/>